<dbReference type="SMART" id="SM00220">
    <property type="entry name" value="S_TKc"/>
    <property type="match status" value="1"/>
</dbReference>
<dbReference type="PROSITE" id="PS00108">
    <property type="entry name" value="PROTEIN_KINASE_ST"/>
    <property type="match status" value="1"/>
</dbReference>
<dbReference type="GO" id="GO:0005524">
    <property type="term" value="F:ATP binding"/>
    <property type="evidence" value="ECO:0007669"/>
    <property type="project" value="UniProtKB-UniRule"/>
</dbReference>
<accession>G0N4G1</accession>
<dbReference type="Proteomes" id="UP000008068">
    <property type="component" value="Unassembled WGS sequence"/>
</dbReference>
<evidence type="ECO:0000259" key="6">
    <source>
        <dbReference type="PROSITE" id="PS50011"/>
    </source>
</evidence>
<sequence>MVQTGVLLEENLKLEEQIGKGSYGVVFRAVDESIQNVFAVKFLKQKRSSGDSDSEFETEVNALRALGHTEIVPILHRTGSFEDYNYLVFEYLDENLHKLRKRNAGRVFKVSTMLTLLWNIVKCLETIHQAGIVHRDLKLDNVMIKVKENTCKVVIIDFGLSEFFRNRSDRPQNEVVHSSRPLAPPGAARGIPYFETDDLITASYAAVHMRGYIPWFKKGEYNPNMLDQKIQFGHNPEFYLRPDDMCLAPIIREIHSQVYGQTPNYDHIMDTIREALDKYNATTDVIVNFVNGQLRLE</sequence>
<evidence type="ECO:0000256" key="5">
    <source>
        <dbReference type="RuleBase" id="RU000304"/>
    </source>
</evidence>
<dbReference type="PROSITE" id="PS00107">
    <property type="entry name" value="PROTEIN_KINASE_ATP"/>
    <property type="match status" value="1"/>
</dbReference>
<evidence type="ECO:0000313" key="7">
    <source>
        <dbReference type="EMBL" id="EGT52446.1"/>
    </source>
</evidence>
<dbReference type="EC" id="2.7.11.1" evidence="1"/>
<evidence type="ECO:0000256" key="3">
    <source>
        <dbReference type="ARBA" id="ARBA00022840"/>
    </source>
</evidence>
<evidence type="ECO:0000256" key="1">
    <source>
        <dbReference type="ARBA" id="ARBA00012513"/>
    </source>
</evidence>
<dbReference type="GO" id="GO:0004674">
    <property type="term" value="F:protein serine/threonine kinase activity"/>
    <property type="evidence" value="ECO:0007669"/>
    <property type="project" value="UniProtKB-KW"/>
</dbReference>
<dbReference type="PANTHER" id="PTHR11909">
    <property type="entry name" value="CASEIN KINASE-RELATED"/>
    <property type="match status" value="1"/>
</dbReference>
<dbReference type="Gene3D" id="1.10.510.10">
    <property type="entry name" value="Transferase(Phosphotransferase) domain 1"/>
    <property type="match status" value="1"/>
</dbReference>
<dbReference type="InterPro" id="IPR000719">
    <property type="entry name" value="Prot_kinase_dom"/>
</dbReference>
<dbReference type="AlphaFoldDB" id="G0N4G1"/>
<dbReference type="OrthoDB" id="5815349at2759"/>
<keyword evidence="5" id="KW-0723">Serine/threonine-protein kinase</keyword>
<dbReference type="OMA" id="MRHKEQY"/>
<keyword evidence="3 4" id="KW-0067">ATP-binding</keyword>
<dbReference type="InParanoid" id="G0N4G1"/>
<evidence type="ECO:0000256" key="4">
    <source>
        <dbReference type="PROSITE-ProRule" id="PRU10141"/>
    </source>
</evidence>
<dbReference type="eggNOG" id="KOG1164">
    <property type="taxonomic scope" value="Eukaryota"/>
</dbReference>
<dbReference type="STRING" id="135651.G0N4G1"/>
<dbReference type="Pfam" id="PF00069">
    <property type="entry name" value="Pkinase"/>
    <property type="match status" value="1"/>
</dbReference>
<keyword evidence="8" id="KW-1185">Reference proteome</keyword>
<dbReference type="EMBL" id="GL379837">
    <property type="protein sequence ID" value="EGT52446.1"/>
    <property type="molecule type" value="Genomic_DNA"/>
</dbReference>
<dbReference type="InterPro" id="IPR011009">
    <property type="entry name" value="Kinase-like_dom_sf"/>
</dbReference>
<evidence type="ECO:0000256" key="2">
    <source>
        <dbReference type="ARBA" id="ARBA00022741"/>
    </source>
</evidence>
<gene>
    <name evidence="7" type="ORF">CAEBREN_03936</name>
</gene>
<name>G0N4G1_CAEBE</name>
<keyword evidence="5" id="KW-0418">Kinase</keyword>
<dbReference type="PROSITE" id="PS50011">
    <property type="entry name" value="PROTEIN_KINASE_DOM"/>
    <property type="match status" value="1"/>
</dbReference>
<dbReference type="InterPro" id="IPR017441">
    <property type="entry name" value="Protein_kinase_ATP_BS"/>
</dbReference>
<dbReference type="SUPFAM" id="SSF56112">
    <property type="entry name" value="Protein kinase-like (PK-like)"/>
    <property type="match status" value="1"/>
</dbReference>
<keyword evidence="5" id="KW-0808">Transferase</keyword>
<organism evidence="8">
    <name type="scientific">Caenorhabditis brenneri</name>
    <name type="common">Nematode worm</name>
    <dbReference type="NCBI Taxonomy" id="135651"/>
    <lineage>
        <taxon>Eukaryota</taxon>
        <taxon>Metazoa</taxon>
        <taxon>Ecdysozoa</taxon>
        <taxon>Nematoda</taxon>
        <taxon>Chromadorea</taxon>
        <taxon>Rhabditida</taxon>
        <taxon>Rhabditina</taxon>
        <taxon>Rhabditomorpha</taxon>
        <taxon>Rhabditoidea</taxon>
        <taxon>Rhabditidae</taxon>
        <taxon>Peloderinae</taxon>
        <taxon>Caenorhabditis</taxon>
    </lineage>
</organism>
<dbReference type="InterPro" id="IPR008271">
    <property type="entry name" value="Ser/Thr_kinase_AS"/>
</dbReference>
<protein>
    <recommendedName>
        <fullName evidence="1">non-specific serine/threonine protein kinase</fullName>
        <ecNumber evidence="1">2.7.11.1</ecNumber>
    </recommendedName>
</protein>
<evidence type="ECO:0000313" key="8">
    <source>
        <dbReference type="Proteomes" id="UP000008068"/>
    </source>
</evidence>
<comment type="similarity">
    <text evidence="5">Belongs to the protein kinase superfamily.</text>
</comment>
<keyword evidence="2 4" id="KW-0547">Nucleotide-binding</keyword>
<feature type="domain" description="Protein kinase" evidence="6">
    <location>
        <begin position="12"/>
        <end position="297"/>
    </location>
</feature>
<dbReference type="CDD" id="cd00180">
    <property type="entry name" value="PKc"/>
    <property type="match status" value="1"/>
</dbReference>
<feature type="binding site" evidence="4">
    <location>
        <position position="41"/>
    </location>
    <ligand>
        <name>ATP</name>
        <dbReference type="ChEBI" id="CHEBI:30616"/>
    </ligand>
</feature>
<reference evidence="8" key="1">
    <citation type="submission" date="2011-07" db="EMBL/GenBank/DDBJ databases">
        <authorList>
            <consortium name="Caenorhabditis brenneri Sequencing and Analysis Consortium"/>
            <person name="Wilson R.K."/>
        </authorList>
    </citation>
    <scope>NUCLEOTIDE SEQUENCE [LARGE SCALE GENOMIC DNA]</scope>
    <source>
        <strain evidence="8">PB2801</strain>
    </source>
</reference>
<dbReference type="HOGENOM" id="CLU_019279_2_5_1"/>
<dbReference type="InterPro" id="IPR050235">
    <property type="entry name" value="CK1_Ser-Thr_kinase"/>
</dbReference>
<proteinExistence type="inferred from homology"/>